<dbReference type="VEuPathDB" id="FungiDB:F4678DRAFT_432535"/>
<name>A0A9W8TK68_9PEZI</name>
<evidence type="ECO:0000313" key="4">
    <source>
        <dbReference type="Proteomes" id="UP001148614"/>
    </source>
</evidence>
<feature type="transmembrane region" description="Helical" evidence="2">
    <location>
        <begin position="111"/>
        <end position="135"/>
    </location>
</feature>
<gene>
    <name evidence="3" type="ORF">NPX13_g8062</name>
</gene>
<proteinExistence type="predicted"/>
<comment type="caution">
    <text evidence="3">The sequence shown here is derived from an EMBL/GenBank/DDBJ whole genome shotgun (WGS) entry which is preliminary data.</text>
</comment>
<dbReference type="EMBL" id="JANPWZ010001700">
    <property type="protein sequence ID" value="KAJ3563841.1"/>
    <property type="molecule type" value="Genomic_DNA"/>
</dbReference>
<feature type="compositionally biased region" description="Polar residues" evidence="1">
    <location>
        <begin position="372"/>
        <end position="381"/>
    </location>
</feature>
<feature type="transmembrane region" description="Helical" evidence="2">
    <location>
        <begin position="147"/>
        <end position="169"/>
    </location>
</feature>
<dbReference type="AlphaFoldDB" id="A0A9W8TK68"/>
<evidence type="ECO:0000256" key="1">
    <source>
        <dbReference type="SAM" id="MobiDB-lite"/>
    </source>
</evidence>
<accession>A0A9W8TK68</accession>
<feature type="transmembrane region" description="Helical" evidence="2">
    <location>
        <begin position="85"/>
        <end position="105"/>
    </location>
</feature>
<feature type="compositionally biased region" description="Polar residues" evidence="1">
    <location>
        <begin position="248"/>
        <end position="259"/>
    </location>
</feature>
<feature type="compositionally biased region" description="Basic and acidic residues" evidence="1">
    <location>
        <begin position="12"/>
        <end position="37"/>
    </location>
</feature>
<feature type="transmembrane region" description="Helical" evidence="2">
    <location>
        <begin position="196"/>
        <end position="220"/>
    </location>
</feature>
<sequence length="399" mass="44424">MGVDQPYMYDSALRDSRLPQKEFDPKAVTRASWEPKPKKPKKNGPLVSFGRHPDAHAVPTGRTYNFRPMSDAAKFWIRWTRYLQILLRVLELIAGAGLLTLMILITNVMPLVAWILRIAPGVIVICSAYAILHLARPARARPPASSAAYQVFAATTDLAIAAFYAFGVITLPKQSDSWDTLLADKWYLPIFIQSEYYALLSGIGLHAVSLGISIYLAVVFRRIANMPPDMNPLESNLTSRTKHKRNKSSMASSYTTISETSKRLSTPLEDHRRSGAPYEDLSRPPSIPFMHTRAGSRDSFSSSKRDSRIDLPSRQYQITPGNSPRNSPRNSTLSAADQKRQSNPRLAQRGNYMEIPLHETGSPSSSRPGSSLNSQPINASPTRVAKFTEAWRADRSGKI</sequence>
<dbReference type="Proteomes" id="UP001148614">
    <property type="component" value="Unassembled WGS sequence"/>
</dbReference>
<feature type="compositionally biased region" description="Low complexity" evidence="1">
    <location>
        <begin position="361"/>
        <end position="371"/>
    </location>
</feature>
<feature type="region of interest" description="Disordered" evidence="1">
    <location>
        <begin position="1"/>
        <end position="53"/>
    </location>
</feature>
<feature type="region of interest" description="Disordered" evidence="1">
    <location>
        <begin position="231"/>
        <end position="399"/>
    </location>
</feature>
<evidence type="ECO:0000256" key="2">
    <source>
        <dbReference type="SAM" id="Phobius"/>
    </source>
</evidence>
<feature type="compositionally biased region" description="Basic and acidic residues" evidence="1">
    <location>
        <begin position="389"/>
        <end position="399"/>
    </location>
</feature>
<protein>
    <submittedName>
        <fullName evidence="3">Uncharacterized protein</fullName>
    </submittedName>
</protein>
<keyword evidence="4" id="KW-1185">Reference proteome</keyword>
<organism evidence="3 4">
    <name type="scientific">Xylaria arbuscula</name>
    <dbReference type="NCBI Taxonomy" id="114810"/>
    <lineage>
        <taxon>Eukaryota</taxon>
        <taxon>Fungi</taxon>
        <taxon>Dikarya</taxon>
        <taxon>Ascomycota</taxon>
        <taxon>Pezizomycotina</taxon>
        <taxon>Sordariomycetes</taxon>
        <taxon>Xylariomycetidae</taxon>
        <taxon>Xylariales</taxon>
        <taxon>Xylariaceae</taxon>
        <taxon>Xylaria</taxon>
    </lineage>
</organism>
<keyword evidence="2" id="KW-0472">Membrane</keyword>
<keyword evidence="2" id="KW-1133">Transmembrane helix</keyword>
<reference evidence="3" key="1">
    <citation type="submission" date="2022-07" db="EMBL/GenBank/DDBJ databases">
        <title>Genome Sequence of Xylaria arbuscula.</title>
        <authorList>
            <person name="Buettner E."/>
        </authorList>
    </citation>
    <scope>NUCLEOTIDE SEQUENCE</scope>
    <source>
        <strain evidence="3">VT107</strain>
    </source>
</reference>
<keyword evidence="2" id="KW-0812">Transmembrane</keyword>
<evidence type="ECO:0000313" key="3">
    <source>
        <dbReference type="EMBL" id="KAJ3563841.1"/>
    </source>
</evidence>
<feature type="compositionally biased region" description="Polar residues" evidence="1">
    <location>
        <begin position="314"/>
        <end position="345"/>
    </location>
</feature>